<dbReference type="EMBL" id="CP101527">
    <property type="protein sequence ID" value="UZW75529.1"/>
    <property type="molecule type" value="Genomic_DNA"/>
</dbReference>
<name>A0A9E8KQ84_9ALTE</name>
<evidence type="ECO:0000313" key="2">
    <source>
        <dbReference type="Proteomes" id="UP001164472"/>
    </source>
</evidence>
<protein>
    <submittedName>
        <fullName evidence="1">Uncharacterized protein</fullName>
    </submittedName>
</protein>
<organism evidence="1 2">
    <name type="scientific">Alkalimarinus sediminis</name>
    <dbReference type="NCBI Taxonomy" id="1632866"/>
    <lineage>
        <taxon>Bacteria</taxon>
        <taxon>Pseudomonadati</taxon>
        <taxon>Pseudomonadota</taxon>
        <taxon>Gammaproteobacteria</taxon>
        <taxon>Alteromonadales</taxon>
        <taxon>Alteromonadaceae</taxon>
        <taxon>Alkalimarinus</taxon>
    </lineage>
</organism>
<reference evidence="1" key="1">
    <citation type="submission" date="2022-07" db="EMBL/GenBank/DDBJ databases">
        <title>Alkalimarinus sp. nov., isolated from gut of a Alitta virens.</title>
        <authorList>
            <person name="Yang A.I."/>
            <person name="Shin N.-R."/>
        </authorList>
    </citation>
    <scope>NUCLEOTIDE SEQUENCE</scope>
    <source>
        <strain evidence="1">FA028</strain>
    </source>
</reference>
<accession>A0A9E8KQ84</accession>
<dbReference type="AlphaFoldDB" id="A0A9E8KQ84"/>
<evidence type="ECO:0000313" key="1">
    <source>
        <dbReference type="EMBL" id="UZW75529.1"/>
    </source>
</evidence>
<proteinExistence type="predicted"/>
<dbReference type="Proteomes" id="UP001164472">
    <property type="component" value="Chromosome"/>
</dbReference>
<dbReference type="KEGG" id="asem:NNL22_02725"/>
<sequence length="120" mass="13767">MNSILLISAIIVLTLLPCYLLRQVKLTKQTLAQSELARSQLEKMITFEELNNAPYTPKMRVMIEIHDPLELAKREQPLTKYLSQLAPELIIKKVYEQVAAEIEEGLKEKQVNAAITIDKY</sequence>
<keyword evidence="2" id="KW-1185">Reference proteome</keyword>
<dbReference type="RefSeq" id="WP_251810647.1">
    <property type="nucleotide sequence ID" value="NZ_CP101527.1"/>
</dbReference>
<gene>
    <name evidence="1" type="ORF">NNL22_02725</name>
</gene>